<dbReference type="Proteomes" id="UP000828048">
    <property type="component" value="Chromosome 10"/>
</dbReference>
<evidence type="ECO:0000313" key="1">
    <source>
        <dbReference type="EMBL" id="KAH7841125.1"/>
    </source>
</evidence>
<organism evidence="1 2">
    <name type="scientific">Vaccinium darrowii</name>
    <dbReference type="NCBI Taxonomy" id="229202"/>
    <lineage>
        <taxon>Eukaryota</taxon>
        <taxon>Viridiplantae</taxon>
        <taxon>Streptophyta</taxon>
        <taxon>Embryophyta</taxon>
        <taxon>Tracheophyta</taxon>
        <taxon>Spermatophyta</taxon>
        <taxon>Magnoliopsida</taxon>
        <taxon>eudicotyledons</taxon>
        <taxon>Gunneridae</taxon>
        <taxon>Pentapetalae</taxon>
        <taxon>asterids</taxon>
        <taxon>Ericales</taxon>
        <taxon>Ericaceae</taxon>
        <taxon>Vaccinioideae</taxon>
        <taxon>Vaccinieae</taxon>
        <taxon>Vaccinium</taxon>
    </lineage>
</organism>
<gene>
    <name evidence="1" type="ORF">Vadar_025900</name>
</gene>
<accession>A0ACB7XJZ1</accession>
<comment type="caution">
    <text evidence="1">The sequence shown here is derived from an EMBL/GenBank/DDBJ whole genome shotgun (WGS) entry which is preliminary data.</text>
</comment>
<protein>
    <submittedName>
        <fullName evidence="1">Uncharacterized protein</fullName>
    </submittedName>
</protein>
<evidence type="ECO:0000313" key="2">
    <source>
        <dbReference type="Proteomes" id="UP000828048"/>
    </source>
</evidence>
<proteinExistence type="predicted"/>
<dbReference type="EMBL" id="CM037160">
    <property type="protein sequence ID" value="KAH7841125.1"/>
    <property type="molecule type" value="Genomic_DNA"/>
</dbReference>
<keyword evidence="2" id="KW-1185">Reference proteome</keyword>
<reference evidence="1 2" key="1">
    <citation type="journal article" date="2021" name="Hortic Res">
        <title>High-quality reference genome and annotation aids understanding of berry development for evergreen blueberry (Vaccinium darrowii).</title>
        <authorList>
            <person name="Yu J."/>
            <person name="Hulse-Kemp A.M."/>
            <person name="Babiker E."/>
            <person name="Staton M."/>
        </authorList>
    </citation>
    <scope>NUCLEOTIDE SEQUENCE [LARGE SCALE GENOMIC DNA]</scope>
    <source>
        <strain evidence="2">cv. NJ 8807/NJ 8810</strain>
        <tissue evidence="1">Young leaf</tissue>
    </source>
</reference>
<name>A0ACB7XJZ1_9ERIC</name>
<sequence>MGSSESNLSNAGGSNEEVAQRNQTARAVGVAAAVAIVGWGLSKLVSSSGSEEKMMKAPGRDYQIPRKDFENSPADYFRDLRKK</sequence>